<comment type="caution">
    <text evidence="1">The sequence shown here is derived from an EMBL/GenBank/DDBJ whole genome shotgun (WGS) entry which is preliminary data.</text>
</comment>
<gene>
    <name evidence="1" type="ORF">SMD27_15075</name>
</gene>
<dbReference type="EMBL" id="JAXCLW010000004">
    <property type="protein sequence ID" value="MDY0884167.1"/>
    <property type="molecule type" value="Genomic_DNA"/>
</dbReference>
<accession>A0ABU5EE30</accession>
<evidence type="ECO:0000313" key="2">
    <source>
        <dbReference type="Proteomes" id="UP001279642"/>
    </source>
</evidence>
<dbReference type="RefSeq" id="WP_320509238.1">
    <property type="nucleotide sequence ID" value="NZ_JAXCLW010000004.1"/>
</dbReference>
<keyword evidence="2" id="KW-1185">Reference proteome</keyword>
<sequence length="45" mass="5030">MKARAPSRLAFTKILGRPVYAEAVPRESWGALFKAQGMNDPMPRI</sequence>
<evidence type="ECO:0000313" key="1">
    <source>
        <dbReference type="EMBL" id="MDY0884167.1"/>
    </source>
</evidence>
<dbReference type="Proteomes" id="UP001279642">
    <property type="component" value="Unassembled WGS sequence"/>
</dbReference>
<organism evidence="1 2">
    <name type="scientific">Dongia soli</name>
    <dbReference type="NCBI Taxonomy" id="600628"/>
    <lineage>
        <taxon>Bacteria</taxon>
        <taxon>Pseudomonadati</taxon>
        <taxon>Pseudomonadota</taxon>
        <taxon>Alphaproteobacteria</taxon>
        <taxon>Rhodospirillales</taxon>
        <taxon>Dongiaceae</taxon>
        <taxon>Dongia</taxon>
    </lineage>
</organism>
<proteinExistence type="predicted"/>
<reference evidence="1 2" key="1">
    <citation type="journal article" date="2016" name="Antonie Van Leeuwenhoek">
        <title>Dongia soli sp. nov., isolated from soil from Dokdo, Korea.</title>
        <authorList>
            <person name="Kim D.U."/>
            <person name="Lee H."/>
            <person name="Kim H."/>
            <person name="Kim S.G."/>
            <person name="Ka J.O."/>
        </authorList>
    </citation>
    <scope>NUCLEOTIDE SEQUENCE [LARGE SCALE GENOMIC DNA]</scope>
    <source>
        <strain evidence="1 2">D78</strain>
    </source>
</reference>
<name>A0ABU5EE30_9PROT</name>
<protein>
    <submittedName>
        <fullName evidence="1">Uncharacterized protein</fullName>
    </submittedName>
</protein>